<dbReference type="EMBL" id="JBBNFW010000047">
    <property type="protein sequence ID" value="MEQ2411532.1"/>
    <property type="molecule type" value="Genomic_DNA"/>
</dbReference>
<evidence type="ECO:0000313" key="2">
    <source>
        <dbReference type="Proteomes" id="UP001470752"/>
    </source>
</evidence>
<sequence length="60" mass="7077">WRLAKSYQTGFPPVIYLAPNWRTPPPCSILAQSGLIKNRKYIKDIKKEWFGENTNHSLRF</sequence>
<proteinExistence type="predicted"/>
<accession>A0ABV1CJB2</accession>
<evidence type="ECO:0000313" key="1">
    <source>
        <dbReference type="EMBL" id="MEQ2411532.1"/>
    </source>
</evidence>
<feature type="non-terminal residue" evidence="1">
    <location>
        <position position="1"/>
    </location>
</feature>
<keyword evidence="2" id="KW-1185">Reference proteome</keyword>
<protein>
    <submittedName>
        <fullName evidence="1">Uncharacterized protein</fullName>
    </submittedName>
</protein>
<name>A0ABV1CJB2_9FIRM</name>
<dbReference type="RefSeq" id="WP_349082129.1">
    <property type="nucleotide sequence ID" value="NZ_JBBNFW010000047.1"/>
</dbReference>
<dbReference type="Proteomes" id="UP001470752">
    <property type="component" value="Unassembled WGS sequence"/>
</dbReference>
<comment type="caution">
    <text evidence="1">The sequence shown here is derived from an EMBL/GenBank/DDBJ whole genome shotgun (WGS) entry which is preliminary data.</text>
</comment>
<gene>
    <name evidence="1" type="ORF">AAAX94_00490</name>
</gene>
<reference evidence="1 2" key="1">
    <citation type="submission" date="2024-04" db="EMBL/GenBank/DDBJ databases">
        <title>Human intestinal bacterial collection.</title>
        <authorList>
            <person name="Pauvert C."/>
            <person name="Hitch T.C.A."/>
            <person name="Clavel T."/>
        </authorList>
    </citation>
    <scope>NUCLEOTIDE SEQUENCE [LARGE SCALE GENOMIC DNA]</scope>
    <source>
        <strain evidence="1 2">CLA-AA-H161</strain>
    </source>
</reference>
<organism evidence="1 2">
    <name type="scientific">Blautia acetigignens</name>
    <dbReference type="NCBI Taxonomy" id="2981783"/>
    <lineage>
        <taxon>Bacteria</taxon>
        <taxon>Bacillati</taxon>
        <taxon>Bacillota</taxon>
        <taxon>Clostridia</taxon>
        <taxon>Lachnospirales</taxon>
        <taxon>Lachnospiraceae</taxon>
        <taxon>Blautia</taxon>
    </lineage>
</organism>